<organism evidence="1">
    <name type="scientific">Myoviridae sp. ctWb16</name>
    <dbReference type="NCBI Taxonomy" id="2827690"/>
    <lineage>
        <taxon>Viruses</taxon>
        <taxon>Duplodnaviria</taxon>
        <taxon>Heunggongvirae</taxon>
        <taxon>Uroviricota</taxon>
        <taxon>Caudoviricetes</taxon>
    </lineage>
</organism>
<proteinExistence type="predicted"/>
<reference evidence="1" key="1">
    <citation type="journal article" date="2021" name="Proc. Natl. Acad. Sci. U.S.A.">
        <title>A Catalog of Tens of Thousands of Viruses from Human Metagenomes Reveals Hidden Associations with Chronic Diseases.</title>
        <authorList>
            <person name="Tisza M.J."/>
            <person name="Buck C.B."/>
        </authorList>
    </citation>
    <scope>NUCLEOTIDE SEQUENCE</scope>
    <source>
        <strain evidence="1">CtWb16</strain>
    </source>
</reference>
<accession>A0A8S5T0W9</accession>
<sequence length="76" mass="8644">MRYFIDVNPVSAGESGLIIEGKKTKLSLDSSYCDKCDLSYSDYLNPETGEVEVETFTKILLNASRYNRTLKEELKL</sequence>
<evidence type="ECO:0000313" key="1">
    <source>
        <dbReference type="EMBL" id="DAF56683.1"/>
    </source>
</evidence>
<protein>
    <submittedName>
        <fullName evidence="1">Uncharacterized protein</fullName>
    </submittedName>
</protein>
<dbReference type="EMBL" id="BK032721">
    <property type="protein sequence ID" value="DAF56683.1"/>
    <property type="molecule type" value="Genomic_DNA"/>
</dbReference>
<name>A0A8S5T0W9_9CAUD</name>